<keyword evidence="5" id="KW-1185">Reference proteome</keyword>
<evidence type="ECO:0000256" key="1">
    <source>
        <dbReference type="SAM" id="MobiDB-lite"/>
    </source>
</evidence>
<gene>
    <name evidence="4" type="ORF">FRACYDRAFT_261679</name>
</gene>
<dbReference type="OrthoDB" id="7693868at2759"/>
<dbReference type="Pfam" id="PF13843">
    <property type="entry name" value="DDE_Tnp_1_7"/>
    <property type="match status" value="1"/>
</dbReference>
<evidence type="ECO:0000313" key="5">
    <source>
        <dbReference type="Proteomes" id="UP000095751"/>
    </source>
</evidence>
<dbReference type="InParanoid" id="A0A1E7FB67"/>
<feature type="transmembrane region" description="Helical" evidence="2">
    <location>
        <begin position="252"/>
        <end position="269"/>
    </location>
</feature>
<feature type="domain" description="PiggyBac transposable element-derived protein" evidence="3">
    <location>
        <begin position="201"/>
        <end position="270"/>
    </location>
</feature>
<keyword evidence="2" id="KW-0812">Transmembrane</keyword>
<organism evidence="4 5">
    <name type="scientific">Fragilariopsis cylindrus CCMP1102</name>
    <dbReference type="NCBI Taxonomy" id="635003"/>
    <lineage>
        <taxon>Eukaryota</taxon>
        <taxon>Sar</taxon>
        <taxon>Stramenopiles</taxon>
        <taxon>Ochrophyta</taxon>
        <taxon>Bacillariophyta</taxon>
        <taxon>Bacillariophyceae</taxon>
        <taxon>Bacillariophycidae</taxon>
        <taxon>Bacillariales</taxon>
        <taxon>Bacillariaceae</taxon>
        <taxon>Fragilariopsis</taxon>
    </lineage>
</organism>
<dbReference type="KEGG" id="fcy:FRACYDRAFT_261679"/>
<sequence>MAGIVVCCGGLIGMVGGTALYLGLHFGNVPETTQLIVEGVLLGMALIVVCCVNWQYWFPQRRSDNNPPTTGGPSNFAGGWNSEQAITTQAQQWHQWNYGHWMDGIISRDKFEYLWRNISLSEGGDGDSDSIDDKVSDEADGEFVDDNDYVVNNNYHNDDDGDDEQEEEEEEDMKDNNNNNNDDDDGSIDYDTVVDDEQDDEEAFYNKAVFMLDWVNKFSRGFAISIDEMMELFKGRSNMTHIMRCKPIPQGYKFYVMCCATSGFSFFFFPDGLKDNKKRKIHEGVVWCVRHLPDRKKKQNVVGTSSI</sequence>
<feature type="region of interest" description="Disordered" evidence="1">
    <location>
        <begin position="123"/>
        <end position="191"/>
    </location>
</feature>
<dbReference type="EMBL" id="KV784359">
    <property type="protein sequence ID" value="OEU15430.1"/>
    <property type="molecule type" value="Genomic_DNA"/>
</dbReference>
<proteinExistence type="predicted"/>
<feature type="compositionally biased region" description="Acidic residues" evidence="1">
    <location>
        <begin position="138"/>
        <end position="148"/>
    </location>
</feature>
<reference evidence="4 5" key="1">
    <citation type="submission" date="2016-09" db="EMBL/GenBank/DDBJ databases">
        <title>Extensive genetic diversity and differential bi-allelic expression allows diatom success in the polar Southern Ocean.</title>
        <authorList>
            <consortium name="DOE Joint Genome Institute"/>
            <person name="Mock T."/>
            <person name="Otillar R.P."/>
            <person name="Strauss J."/>
            <person name="Dupont C."/>
            <person name="Frickenhaus S."/>
            <person name="Maumus F."/>
            <person name="Mcmullan M."/>
            <person name="Sanges R."/>
            <person name="Schmutz J."/>
            <person name="Toseland A."/>
            <person name="Valas R."/>
            <person name="Veluchamy A."/>
            <person name="Ward B.J."/>
            <person name="Allen A."/>
            <person name="Barry K."/>
            <person name="Falciatore A."/>
            <person name="Ferrante M."/>
            <person name="Fortunato A.E."/>
            <person name="Gloeckner G."/>
            <person name="Gruber A."/>
            <person name="Hipkin R."/>
            <person name="Janech M."/>
            <person name="Kroth P."/>
            <person name="Leese F."/>
            <person name="Lindquist E."/>
            <person name="Lyon B.R."/>
            <person name="Martin J."/>
            <person name="Mayer C."/>
            <person name="Parker M."/>
            <person name="Quesneville H."/>
            <person name="Raymond J."/>
            <person name="Uhlig C."/>
            <person name="Valentin K.U."/>
            <person name="Worden A.Z."/>
            <person name="Armbrust E.V."/>
            <person name="Bowler C."/>
            <person name="Green B."/>
            <person name="Moulton V."/>
            <person name="Van Oosterhout C."/>
            <person name="Grigoriev I."/>
        </authorList>
    </citation>
    <scope>NUCLEOTIDE SEQUENCE [LARGE SCALE GENOMIC DNA]</scope>
    <source>
        <strain evidence="4 5">CCMP1102</strain>
    </source>
</reference>
<dbReference type="InterPro" id="IPR029526">
    <property type="entry name" value="PGBD"/>
</dbReference>
<feature type="compositionally biased region" description="Acidic residues" evidence="1">
    <location>
        <begin position="159"/>
        <end position="173"/>
    </location>
</feature>
<evidence type="ECO:0000313" key="4">
    <source>
        <dbReference type="EMBL" id="OEU15430.1"/>
    </source>
</evidence>
<evidence type="ECO:0000256" key="2">
    <source>
        <dbReference type="SAM" id="Phobius"/>
    </source>
</evidence>
<keyword evidence="2" id="KW-0472">Membrane</keyword>
<name>A0A1E7FB67_9STRA</name>
<dbReference type="Proteomes" id="UP000095751">
    <property type="component" value="Unassembled WGS sequence"/>
</dbReference>
<keyword evidence="2" id="KW-1133">Transmembrane helix</keyword>
<evidence type="ECO:0000259" key="3">
    <source>
        <dbReference type="Pfam" id="PF13843"/>
    </source>
</evidence>
<protein>
    <recommendedName>
        <fullName evidence="3">PiggyBac transposable element-derived protein domain-containing protein</fullName>
    </recommendedName>
</protein>
<accession>A0A1E7FB67</accession>
<dbReference type="AlphaFoldDB" id="A0A1E7FB67"/>
<feature type="transmembrane region" description="Helical" evidence="2">
    <location>
        <begin position="35"/>
        <end position="56"/>
    </location>
</feature>
<feature type="compositionally biased region" description="Acidic residues" evidence="1">
    <location>
        <begin position="181"/>
        <end position="191"/>
    </location>
</feature>